<proteinExistence type="predicted"/>
<dbReference type="SUPFAM" id="SSF52047">
    <property type="entry name" value="RNI-like"/>
    <property type="match status" value="1"/>
</dbReference>
<dbReference type="AlphaFoldDB" id="A0ABD1KJR2"/>
<protein>
    <recommendedName>
        <fullName evidence="1">EF-hand domain-containing protein</fullName>
    </recommendedName>
</protein>
<reference evidence="2 3" key="1">
    <citation type="submission" date="2024-09" db="EMBL/GenBank/DDBJ databases">
        <title>A chromosome-level genome assembly of Gray's grenadier anchovy, Coilia grayii.</title>
        <authorList>
            <person name="Fu Z."/>
        </authorList>
    </citation>
    <scope>NUCLEOTIDE SEQUENCE [LARGE SCALE GENOMIC DNA]</scope>
    <source>
        <strain evidence="2">G4</strain>
        <tissue evidence="2">Muscle</tissue>
    </source>
</reference>
<dbReference type="PROSITE" id="PS50222">
    <property type="entry name" value="EF_HAND_2"/>
    <property type="match status" value="1"/>
</dbReference>
<dbReference type="PANTHER" id="PTHR24114">
    <property type="entry name" value="LEUCINE RICH REPEAT FAMILY PROTEIN"/>
    <property type="match status" value="1"/>
</dbReference>
<evidence type="ECO:0000313" key="2">
    <source>
        <dbReference type="EMBL" id="KAL2099431.1"/>
    </source>
</evidence>
<accession>A0ABD1KJR2</accession>
<name>A0ABD1KJR2_9TELE</name>
<dbReference type="Proteomes" id="UP001591681">
    <property type="component" value="Unassembled WGS sequence"/>
</dbReference>
<dbReference type="PANTHER" id="PTHR24114:SF49">
    <property type="entry name" value="LEUCINE-RICH REPEAT-CONTAINING PROTEIN 74A"/>
    <property type="match status" value="1"/>
</dbReference>
<keyword evidence="3" id="KW-1185">Reference proteome</keyword>
<evidence type="ECO:0000313" key="3">
    <source>
        <dbReference type="Proteomes" id="UP001591681"/>
    </source>
</evidence>
<comment type="caution">
    <text evidence="2">The sequence shown here is derived from an EMBL/GenBank/DDBJ whole genome shotgun (WGS) entry which is preliminary data.</text>
</comment>
<dbReference type="InterPro" id="IPR052394">
    <property type="entry name" value="LRR-containing"/>
</dbReference>
<dbReference type="InterPro" id="IPR001611">
    <property type="entry name" value="Leu-rich_rpt"/>
</dbReference>
<sequence length="147" mass="16849">MTLKYLDLSWNGFGNEGALALGEALKFNNTLLHLDLNNNRITNEGVAMFCKGLEANETLRVLQNVLVNENFVQLLELTCQEHPNLHVQYGGVGGFIAKKPPRRLDPMKVIQDYLDQRKLRLWDFFRNIDKDGTMRVSVTDFRKAVQV</sequence>
<dbReference type="InterPro" id="IPR032675">
    <property type="entry name" value="LRR_dom_sf"/>
</dbReference>
<dbReference type="Gene3D" id="3.80.10.10">
    <property type="entry name" value="Ribonuclease Inhibitor"/>
    <property type="match status" value="1"/>
</dbReference>
<gene>
    <name evidence="2" type="ORF">ACEWY4_005911</name>
</gene>
<dbReference type="SMART" id="SM00368">
    <property type="entry name" value="LRR_RI"/>
    <property type="match status" value="2"/>
</dbReference>
<dbReference type="EMBL" id="JBHFQA010000005">
    <property type="protein sequence ID" value="KAL2099431.1"/>
    <property type="molecule type" value="Genomic_DNA"/>
</dbReference>
<feature type="domain" description="EF-hand" evidence="1">
    <location>
        <begin position="116"/>
        <end position="147"/>
    </location>
</feature>
<evidence type="ECO:0000259" key="1">
    <source>
        <dbReference type="PROSITE" id="PS50222"/>
    </source>
</evidence>
<dbReference type="InterPro" id="IPR002048">
    <property type="entry name" value="EF_hand_dom"/>
</dbReference>
<organism evidence="2 3">
    <name type="scientific">Coilia grayii</name>
    <name type="common">Gray's grenadier anchovy</name>
    <dbReference type="NCBI Taxonomy" id="363190"/>
    <lineage>
        <taxon>Eukaryota</taxon>
        <taxon>Metazoa</taxon>
        <taxon>Chordata</taxon>
        <taxon>Craniata</taxon>
        <taxon>Vertebrata</taxon>
        <taxon>Euteleostomi</taxon>
        <taxon>Actinopterygii</taxon>
        <taxon>Neopterygii</taxon>
        <taxon>Teleostei</taxon>
        <taxon>Clupei</taxon>
        <taxon>Clupeiformes</taxon>
        <taxon>Clupeoidei</taxon>
        <taxon>Engraulidae</taxon>
        <taxon>Coilinae</taxon>
        <taxon>Coilia</taxon>
    </lineage>
</organism>
<dbReference type="Pfam" id="PF13516">
    <property type="entry name" value="LRR_6"/>
    <property type="match status" value="2"/>
</dbReference>